<dbReference type="InterPro" id="IPR036523">
    <property type="entry name" value="SurE-like_sf"/>
</dbReference>
<feature type="signal peptide" evidence="1">
    <location>
        <begin position="1"/>
        <end position="21"/>
    </location>
</feature>
<dbReference type="Gene3D" id="3.40.1210.10">
    <property type="entry name" value="Survival protein SurE-like phosphatase/nucleotidase"/>
    <property type="match status" value="1"/>
</dbReference>
<dbReference type="VEuPathDB" id="FungiDB:CXQ85_003578"/>
<dbReference type="GO" id="GO:0016787">
    <property type="term" value="F:hydrolase activity"/>
    <property type="evidence" value="ECO:0007669"/>
    <property type="project" value="InterPro"/>
</dbReference>
<dbReference type="RefSeq" id="XP_025340663.1">
    <property type="nucleotide sequence ID" value="XM_025487215.1"/>
</dbReference>
<evidence type="ECO:0000256" key="1">
    <source>
        <dbReference type="SAM" id="SignalP"/>
    </source>
</evidence>
<feature type="chain" id="PRO_5016167644" description="Survival protein SurE-like phosphatase/nucleotidase domain-containing protein" evidence="1">
    <location>
        <begin position="22"/>
        <end position="413"/>
    </location>
</feature>
<evidence type="ECO:0000259" key="2">
    <source>
        <dbReference type="Pfam" id="PF01975"/>
    </source>
</evidence>
<feature type="domain" description="Survival protein SurE-like phosphatase/nucleotidase" evidence="2">
    <location>
        <begin position="132"/>
        <end position="285"/>
    </location>
</feature>
<dbReference type="EMBL" id="PKFO01000002">
    <property type="protein sequence ID" value="PVH19723.1"/>
    <property type="molecule type" value="Genomic_DNA"/>
</dbReference>
<sequence>MKFFLLPAALAVNILITTTDSWVAKGPRYLEWALREEGHEVKVVASLNPNTEVPPLEPEYHQDSEVVVGAPAGGDFNHLLPAHQTYHRNMRKLKTVARGARNTISKKDAERFDEEFKSQELVHEEAYGQDPLNPNFWFVDGSPLQALSVAFGEILPKHIPDFQPDLVIVGPNEGLHLTSANTNDEVVVEDLDDMDNQAEALALLAQSKNMPVITVSSEDHDRIYYGDERYFNVEEKKYDDSFKANPVAKNVKYINQKVVELVEEVAPTLTSSLSLNVNFPSMNHQYSQCVGKSSTGPLFSQITAEKTKPHLGKILSVPRVSGKRDLESETTYVKMSDEMSRPEPLSKLEFMRLSAILSKSSDLQERLAKDDTQEYYKNKQELRALDNCQIAVAVNHITRGNNLGPEVYAISTR</sequence>
<accession>A0A2V1AR56</accession>
<proteinExistence type="predicted"/>
<dbReference type="Pfam" id="PF01975">
    <property type="entry name" value="SurE"/>
    <property type="match status" value="1"/>
</dbReference>
<gene>
    <name evidence="3" type="ORF">CXQ85_003578</name>
</gene>
<dbReference type="GeneID" id="37008908"/>
<organism evidence="3 4">
    <name type="scientific">Candidozyma haemuli</name>
    <dbReference type="NCBI Taxonomy" id="45357"/>
    <lineage>
        <taxon>Eukaryota</taxon>
        <taxon>Fungi</taxon>
        <taxon>Dikarya</taxon>
        <taxon>Ascomycota</taxon>
        <taxon>Saccharomycotina</taxon>
        <taxon>Pichiomycetes</taxon>
        <taxon>Metschnikowiaceae</taxon>
        <taxon>Candidozyma</taxon>
    </lineage>
</organism>
<evidence type="ECO:0000313" key="3">
    <source>
        <dbReference type="EMBL" id="PVH19723.1"/>
    </source>
</evidence>
<dbReference type="OrthoDB" id="4018688at2759"/>
<keyword evidence="1" id="KW-0732">Signal</keyword>
<dbReference type="SUPFAM" id="SSF64167">
    <property type="entry name" value="SurE-like"/>
    <property type="match status" value="1"/>
</dbReference>
<dbReference type="InterPro" id="IPR002828">
    <property type="entry name" value="SurE-like_Pase/nucleotidase"/>
</dbReference>
<name>A0A2V1AR56_9ASCO</name>
<comment type="caution">
    <text evidence="3">The sequence shown here is derived from an EMBL/GenBank/DDBJ whole genome shotgun (WGS) entry which is preliminary data.</text>
</comment>
<keyword evidence="4" id="KW-1185">Reference proteome</keyword>
<dbReference type="STRING" id="45357.A0A2V1AR56"/>
<protein>
    <recommendedName>
        <fullName evidence="2">Survival protein SurE-like phosphatase/nucleotidase domain-containing protein</fullName>
    </recommendedName>
</protein>
<dbReference type="AlphaFoldDB" id="A0A2V1AR56"/>
<dbReference type="Proteomes" id="UP000244309">
    <property type="component" value="Unassembled WGS sequence"/>
</dbReference>
<evidence type="ECO:0000313" key="4">
    <source>
        <dbReference type="Proteomes" id="UP000244309"/>
    </source>
</evidence>
<reference evidence="3 4" key="1">
    <citation type="submission" date="2017-12" db="EMBL/GenBank/DDBJ databases">
        <title>Genome Sequence of a Multidrug-Resistant Candida haemulonii Isolate from a Patient with Chronic Leg Ulcers in Israel.</title>
        <authorList>
            <person name="Chow N.A."/>
            <person name="Gade L."/>
            <person name="Batra D."/>
            <person name="Rowe L.A."/>
            <person name="Ben-Ami R."/>
            <person name="Loparev V.N."/>
            <person name="Litvintseva A.P."/>
        </authorList>
    </citation>
    <scope>NUCLEOTIDE SEQUENCE [LARGE SCALE GENOMIC DNA]</scope>
    <source>
        <strain evidence="3 4">B11899</strain>
    </source>
</reference>